<dbReference type="KEGG" id="ehx:EMIHUDRAFT_102588"/>
<dbReference type="GO" id="GO:0016020">
    <property type="term" value="C:membrane"/>
    <property type="evidence" value="ECO:0007669"/>
    <property type="project" value="InterPro"/>
</dbReference>
<reference evidence="5" key="1">
    <citation type="journal article" date="2013" name="Nature">
        <title>Pan genome of the phytoplankton Emiliania underpins its global distribution.</title>
        <authorList>
            <person name="Read B.A."/>
            <person name="Kegel J."/>
            <person name="Klute M.J."/>
            <person name="Kuo A."/>
            <person name="Lefebvre S.C."/>
            <person name="Maumus F."/>
            <person name="Mayer C."/>
            <person name="Miller J."/>
            <person name="Monier A."/>
            <person name="Salamov A."/>
            <person name="Young J."/>
            <person name="Aguilar M."/>
            <person name="Claverie J.M."/>
            <person name="Frickenhaus S."/>
            <person name="Gonzalez K."/>
            <person name="Herman E.K."/>
            <person name="Lin Y.C."/>
            <person name="Napier J."/>
            <person name="Ogata H."/>
            <person name="Sarno A.F."/>
            <person name="Shmutz J."/>
            <person name="Schroeder D."/>
            <person name="de Vargas C."/>
            <person name="Verret F."/>
            <person name="von Dassow P."/>
            <person name="Valentin K."/>
            <person name="Van de Peer Y."/>
            <person name="Wheeler G."/>
            <person name="Dacks J.B."/>
            <person name="Delwiche C.F."/>
            <person name="Dyhrman S.T."/>
            <person name="Glockner G."/>
            <person name="John U."/>
            <person name="Richards T."/>
            <person name="Worden A.Z."/>
            <person name="Zhang X."/>
            <person name="Grigoriev I.V."/>
            <person name="Allen A.E."/>
            <person name="Bidle K."/>
            <person name="Borodovsky M."/>
            <person name="Bowler C."/>
            <person name="Brownlee C."/>
            <person name="Cock J.M."/>
            <person name="Elias M."/>
            <person name="Gladyshev V.N."/>
            <person name="Groth M."/>
            <person name="Guda C."/>
            <person name="Hadaegh A."/>
            <person name="Iglesias-Rodriguez M.D."/>
            <person name="Jenkins J."/>
            <person name="Jones B.M."/>
            <person name="Lawson T."/>
            <person name="Leese F."/>
            <person name="Lindquist E."/>
            <person name="Lobanov A."/>
            <person name="Lomsadze A."/>
            <person name="Malik S.B."/>
            <person name="Marsh M.E."/>
            <person name="Mackinder L."/>
            <person name="Mock T."/>
            <person name="Mueller-Roeber B."/>
            <person name="Pagarete A."/>
            <person name="Parker M."/>
            <person name="Probert I."/>
            <person name="Quesneville H."/>
            <person name="Raines C."/>
            <person name="Rensing S.A."/>
            <person name="Riano-Pachon D.M."/>
            <person name="Richier S."/>
            <person name="Rokitta S."/>
            <person name="Shiraiwa Y."/>
            <person name="Soanes D.M."/>
            <person name="van der Giezen M."/>
            <person name="Wahlund T.M."/>
            <person name="Williams B."/>
            <person name="Wilson W."/>
            <person name="Wolfe G."/>
            <person name="Wurch L.L."/>
        </authorList>
    </citation>
    <scope>NUCLEOTIDE SEQUENCE</scope>
</reference>
<keyword evidence="5" id="KW-1185">Reference proteome</keyword>
<dbReference type="GO" id="GO:0000032">
    <property type="term" value="P:cell wall mannoprotein biosynthetic process"/>
    <property type="evidence" value="ECO:0007669"/>
    <property type="project" value="TreeGrafter"/>
</dbReference>
<protein>
    <submittedName>
        <fullName evidence="4">Uncharacterized protein</fullName>
    </submittedName>
</protein>
<dbReference type="InterPro" id="IPR029044">
    <property type="entry name" value="Nucleotide-diphossugar_trans"/>
</dbReference>
<dbReference type="Pfam" id="PF01793">
    <property type="entry name" value="Glyco_transf_15"/>
    <property type="match status" value="1"/>
</dbReference>
<dbReference type="eggNOG" id="KOG4472">
    <property type="taxonomic scope" value="Eukaryota"/>
</dbReference>
<evidence type="ECO:0000256" key="1">
    <source>
        <dbReference type="ARBA" id="ARBA00007677"/>
    </source>
</evidence>
<dbReference type="GO" id="GO:0006487">
    <property type="term" value="P:protein N-linked glycosylation"/>
    <property type="evidence" value="ECO:0007669"/>
    <property type="project" value="TreeGrafter"/>
</dbReference>
<dbReference type="InterPro" id="IPR002685">
    <property type="entry name" value="Glyco_trans_15"/>
</dbReference>
<name>A0A0D3J1E9_EMIH1</name>
<dbReference type="HOGENOM" id="CLU_601928_0_0_1"/>
<evidence type="ECO:0000313" key="5">
    <source>
        <dbReference type="Proteomes" id="UP000013827"/>
    </source>
</evidence>
<comment type="similarity">
    <text evidence="1">Belongs to the glycosyltransferase 15 family.</text>
</comment>
<evidence type="ECO:0000256" key="3">
    <source>
        <dbReference type="SAM" id="MobiDB-lite"/>
    </source>
</evidence>
<dbReference type="GeneID" id="17263484"/>
<dbReference type="PANTHER" id="PTHR31121:SF6">
    <property type="entry name" value="ALPHA-1,2 MANNOSYLTRANSFERASE KTR1"/>
    <property type="match status" value="1"/>
</dbReference>
<reference evidence="4" key="2">
    <citation type="submission" date="2024-10" db="UniProtKB">
        <authorList>
            <consortium name="EnsemblProtists"/>
        </authorList>
    </citation>
    <scope>IDENTIFICATION</scope>
</reference>
<feature type="region of interest" description="Disordered" evidence="3">
    <location>
        <begin position="395"/>
        <end position="455"/>
    </location>
</feature>
<dbReference type="SUPFAM" id="SSF53448">
    <property type="entry name" value="Nucleotide-diphospho-sugar transferases"/>
    <property type="match status" value="1"/>
</dbReference>
<proteinExistence type="inferred from homology"/>
<dbReference type="EnsemblProtists" id="EOD17334">
    <property type="protein sequence ID" value="EOD17334"/>
    <property type="gene ID" value="EMIHUDRAFT_102588"/>
</dbReference>
<dbReference type="Gene3D" id="3.90.550.10">
    <property type="entry name" value="Spore Coat Polysaccharide Biosynthesis Protein SpsA, Chain A"/>
    <property type="match status" value="1"/>
</dbReference>
<accession>A0A0D3J1E9</accession>
<sequence length="455" mass="51529">MSIPHLVVMSIPHHLNPVVTCGAEPDKHADIFVHSIDNQRPGFAAASGRLWHTSSWLNETCAGVQRIQELQAKQPTKPRGAVTILAFQATCGEDCTRGNKHDQSWNIANMAAALDEHFFSHHGAYPLVVHHEDLTDAQQQRISDQVRSSAVVWQRVNFSVDAALPKYYDYAAVFRDVNLSHRGGNLSSPSMRGTFHGFGYRTMCRFYAALVMFSPLLLQVDWYLRVDGGDSRITSAWPKDVFAHLQARHYAYAYETISKAASSSRLDGALRSFNQANPHLKVDAALRLPFVNSRGEYNGRYYYNNLEVVRLHVFRTRLHWRLFMAVEHSGAFMHGPTYKQNLGDADYRSMALPYLLNASQVFQMPARMIPYSHPVPWDLPYRHASHCVPELGSTVCTQKSSKSPLQPPRQRSPHSIKQEHRLPGFAAAHQIKRQHAPATARTRIRSSRSTRLTRD</sequence>
<dbReference type="GO" id="GO:0000026">
    <property type="term" value="F:alpha-1,2-mannosyltransferase activity"/>
    <property type="evidence" value="ECO:0007669"/>
    <property type="project" value="TreeGrafter"/>
</dbReference>
<dbReference type="Proteomes" id="UP000013827">
    <property type="component" value="Unassembled WGS sequence"/>
</dbReference>
<dbReference type="PaxDb" id="2903-EOD17334"/>
<dbReference type="PANTHER" id="PTHR31121">
    <property type="entry name" value="ALPHA-1,2 MANNOSYLTRANSFERASE KTR1"/>
    <property type="match status" value="1"/>
</dbReference>
<evidence type="ECO:0000256" key="2">
    <source>
        <dbReference type="ARBA" id="ARBA00022679"/>
    </source>
</evidence>
<organism evidence="4 5">
    <name type="scientific">Emiliania huxleyi (strain CCMP1516)</name>
    <dbReference type="NCBI Taxonomy" id="280463"/>
    <lineage>
        <taxon>Eukaryota</taxon>
        <taxon>Haptista</taxon>
        <taxon>Haptophyta</taxon>
        <taxon>Prymnesiophyceae</taxon>
        <taxon>Isochrysidales</taxon>
        <taxon>Noelaerhabdaceae</taxon>
        <taxon>Emiliania</taxon>
    </lineage>
</organism>
<evidence type="ECO:0000313" key="4">
    <source>
        <dbReference type="EnsemblProtists" id="EOD17334"/>
    </source>
</evidence>
<keyword evidence="2" id="KW-0808">Transferase</keyword>
<dbReference type="RefSeq" id="XP_005769763.1">
    <property type="nucleotide sequence ID" value="XM_005769706.1"/>
</dbReference>
<dbReference type="GO" id="GO:0005794">
    <property type="term" value="C:Golgi apparatus"/>
    <property type="evidence" value="ECO:0007669"/>
    <property type="project" value="TreeGrafter"/>
</dbReference>
<feature type="compositionally biased region" description="Polar residues" evidence="3">
    <location>
        <begin position="395"/>
        <end position="404"/>
    </location>
</feature>
<dbReference type="AlphaFoldDB" id="A0A0D3J1E9"/>